<organism evidence="7 8">
    <name type="scientific">Aerosakkonema funiforme FACHB-1375</name>
    <dbReference type="NCBI Taxonomy" id="2949571"/>
    <lineage>
        <taxon>Bacteria</taxon>
        <taxon>Bacillati</taxon>
        <taxon>Cyanobacteriota</taxon>
        <taxon>Cyanophyceae</taxon>
        <taxon>Oscillatoriophycideae</taxon>
        <taxon>Aerosakkonematales</taxon>
        <taxon>Aerosakkonemataceae</taxon>
        <taxon>Aerosakkonema</taxon>
    </lineage>
</organism>
<feature type="binding site" evidence="6">
    <location>
        <position position="130"/>
    </location>
    <ligand>
        <name>substrate</name>
    </ligand>
</feature>
<feature type="binding site" evidence="6">
    <location>
        <position position="182"/>
    </location>
    <ligand>
        <name>substrate</name>
    </ligand>
</feature>
<evidence type="ECO:0000256" key="1">
    <source>
        <dbReference type="ARBA" id="ARBA00011076"/>
    </source>
</evidence>
<dbReference type="InterPro" id="IPR015868">
    <property type="entry name" value="Glutaminase"/>
</dbReference>
<dbReference type="EC" id="3.5.1.2" evidence="3 6"/>
<comment type="catalytic activity">
    <reaction evidence="5 6">
        <text>L-glutamine + H2O = L-glutamate + NH4(+)</text>
        <dbReference type="Rhea" id="RHEA:15889"/>
        <dbReference type="ChEBI" id="CHEBI:15377"/>
        <dbReference type="ChEBI" id="CHEBI:28938"/>
        <dbReference type="ChEBI" id="CHEBI:29985"/>
        <dbReference type="ChEBI" id="CHEBI:58359"/>
        <dbReference type="EC" id="3.5.1.2"/>
    </reaction>
</comment>
<accession>A0A926ZL42</accession>
<keyword evidence="6" id="KW-0007">Acetylation</keyword>
<name>A0A926ZL42_9CYAN</name>
<dbReference type="HAMAP" id="MF_00313">
    <property type="entry name" value="Glutaminase"/>
    <property type="match status" value="1"/>
</dbReference>
<dbReference type="AlphaFoldDB" id="A0A926ZL42"/>
<evidence type="ECO:0000313" key="8">
    <source>
        <dbReference type="Proteomes" id="UP000641646"/>
    </source>
</evidence>
<dbReference type="PANTHER" id="PTHR12544:SF29">
    <property type="entry name" value="GLUTAMINASE"/>
    <property type="match status" value="1"/>
</dbReference>
<sequence length="341" mass="37660">MASGDNREAEINPSEVVASPFQSFLNDLHLKYQSLRDGKVATYIPELAKANPDLFGICAIALDGRVFEVGDCHQLFTIQSISKVFVYGMVLEDRGRDYVLSKVGVEPTGDAFNAIVLDESSKRPYNPMVNAGAIATTSLIKGAGPTERLNRMLDMFRRYIGHNDIFIDISVFMSERTTGHRNRAMAHLMHHFGMIDEKIDEAIDLYFQQCSLMVNCHDLAVMAATLANNGINPITGEQAVDSSYVKDILSVMYTCGMYNYAGEWAYKVGLPAKSGISGGIIVVVPNQIGIAVFSPLLDERGNSVRGVKVCEELSRHFGLHMFDLAMGRCKVLEMLSNEEKI</sequence>
<dbReference type="SUPFAM" id="SSF56601">
    <property type="entry name" value="beta-lactamase/transpeptidase-like"/>
    <property type="match status" value="1"/>
</dbReference>
<dbReference type="PANTHER" id="PTHR12544">
    <property type="entry name" value="GLUTAMINASE"/>
    <property type="match status" value="1"/>
</dbReference>
<evidence type="ECO:0000313" key="7">
    <source>
        <dbReference type="EMBL" id="MBD2186339.1"/>
    </source>
</evidence>
<evidence type="ECO:0000256" key="5">
    <source>
        <dbReference type="ARBA" id="ARBA00049534"/>
    </source>
</evidence>
<keyword evidence="4 6" id="KW-0378">Hydrolase</keyword>
<reference evidence="7" key="1">
    <citation type="journal article" date="2015" name="ISME J.">
        <title>Draft Genome Sequence of Streptomyces incarnatus NRRL8089, which Produces the Nucleoside Antibiotic Sinefungin.</title>
        <authorList>
            <person name="Oshima K."/>
            <person name="Hattori M."/>
            <person name="Shimizu H."/>
            <person name="Fukuda K."/>
            <person name="Nemoto M."/>
            <person name="Inagaki K."/>
            <person name="Tamura T."/>
        </authorList>
    </citation>
    <scope>NUCLEOTIDE SEQUENCE</scope>
    <source>
        <strain evidence="7">FACHB-1375</strain>
    </source>
</reference>
<dbReference type="EMBL" id="JACJPW010000193">
    <property type="protein sequence ID" value="MBD2186339.1"/>
    <property type="molecule type" value="Genomic_DNA"/>
</dbReference>
<evidence type="ECO:0000256" key="6">
    <source>
        <dbReference type="HAMAP-Rule" id="MF_00313"/>
    </source>
</evidence>
<gene>
    <name evidence="6 7" type="primary">glsA</name>
    <name evidence="7" type="ORF">H6G03_35685</name>
</gene>
<feature type="binding site" evidence="6">
    <location>
        <position position="258"/>
    </location>
    <ligand>
        <name>substrate</name>
    </ligand>
</feature>
<evidence type="ECO:0000256" key="3">
    <source>
        <dbReference type="ARBA" id="ARBA00012918"/>
    </source>
</evidence>
<dbReference type="GO" id="GO:0006537">
    <property type="term" value="P:glutamate biosynthetic process"/>
    <property type="evidence" value="ECO:0007669"/>
    <property type="project" value="TreeGrafter"/>
</dbReference>
<dbReference type="GO" id="GO:0006543">
    <property type="term" value="P:L-glutamine catabolic process"/>
    <property type="evidence" value="ECO:0007669"/>
    <property type="project" value="TreeGrafter"/>
</dbReference>
<dbReference type="NCBIfam" id="TIGR03814">
    <property type="entry name" value="Gln_ase"/>
    <property type="match status" value="1"/>
</dbReference>
<dbReference type="Gene3D" id="3.40.710.10">
    <property type="entry name" value="DD-peptidase/beta-lactamase superfamily"/>
    <property type="match status" value="1"/>
</dbReference>
<dbReference type="Proteomes" id="UP000641646">
    <property type="component" value="Unassembled WGS sequence"/>
</dbReference>
<dbReference type="Pfam" id="PF04960">
    <property type="entry name" value="Glutaminase"/>
    <property type="match status" value="1"/>
</dbReference>
<feature type="binding site" evidence="6">
    <location>
        <position position="175"/>
    </location>
    <ligand>
        <name>substrate</name>
    </ligand>
</feature>
<evidence type="ECO:0000256" key="2">
    <source>
        <dbReference type="ARBA" id="ARBA00011881"/>
    </source>
</evidence>
<dbReference type="FunFam" id="3.40.710.10:FF:000005">
    <property type="entry name" value="Glutaminase"/>
    <property type="match status" value="1"/>
</dbReference>
<evidence type="ECO:0000256" key="4">
    <source>
        <dbReference type="ARBA" id="ARBA00022801"/>
    </source>
</evidence>
<proteinExistence type="inferred from homology"/>
<reference evidence="7" key="2">
    <citation type="submission" date="2020-08" db="EMBL/GenBank/DDBJ databases">
        <authorList>
            <person name="Chen M."/>
            <person name="Teng W."/>
            <person name="Zhao L."/>
            <person name="Hu C."/>
            <person name="Zhou Y."/>
            <person name="Han B."/>
            <person name="Song L."/>
            <person name="Shu W."/>
        </authorList>
    </citation>
    <scope>NUCLEOTIDE SEQUENCE</scope>
    <source>
        <strain evidence="7">FACHB-1375</strain>
    </source>
</reference>
<dbReference type="GO" id="GO:0004359">
    <property type="term" value="F:glutaminase activity"/>
    <property type="evidence" value="ECO:0007669"/>
    <property type="project" value="UniProtKB-UniRule"/>
</dbReference>
<protein>
    <recommendedName>
        <fullName evidence="3 6">Glutaminase</fullName>
        <ecNumber evidence="3 6">3.5.1.2</ecNumber>
    </recommendedName>
</protein>
<dbReference type="RefSeq" id="WP_190475576.1">
    <property type="nucleotide sequence ID" value="NZ_JACJPW010000193.1"/>
</dbReference>
<feature type="binding site" evidence="6">
    <location>
        <position position="80"/>
    </location>
    <ligand>
        <name>substrate</name>
    </ligand>
</feature>
<keyword evidence="8" id="KW-1185">Reference proteome</keyword>
<feature type="binding site" evidence="6">
    <location>
        <position position="206"/>
    </location>
    <ligand>
        <name>substrate</name>
    </ligand>
</feature>
<comment type="caution">
    <text evidence="7">The sequence shown here is derived from an EMBL/GenBank/DDBJ whole genome shotgun (WGS) entry which is preliminary data.</text>
</comment>
<comment type="subunit">
    <text evidence="2 6">Homotetramer.</text>
</comment>
<comment type="similarity">
    <text evidence="1 6">Belongs to the glutaminase family.</text>
</comment>
<comment type="caution">
    <text evidence="6">Lacks conserved residue(s) required for the propagation of feature annotation.</text>
</comment>
<dbReference type="InterPro" id="IPR012338">
    <property type="entry name" value="Beta-lactam/transpept-like"/>
</dbReference>